<reference evidence="2" key="2">
    <citation type="submission" date="2021-09" db="EMBL/GenBank/DDBJ databases">
        <authorList>
            <person name="Jia N."/>
            <person name="Wang J."/>
            <person name="Shi W."/>
            <person name="Du L."/>
            <person name="Sun Y."/>
            <person name="Zhan W."/>
            <person name="Jiang J."/>
            <person name="Wang Q."/>
            <person name="Zhang B."/>
            <person name="Ji P."/>
            <person name="Sakyi L.B."/>
            <person name="Cui X."/>
            <person name="Yuan T."/>
            <person name="Jiang B."/>
            <person name="Yang W."/>
            <person name="Lam T.T.-Y."/>
            <person name="Chang Q."/>
            <person name="Ding S."/>
            <person name="Wang X."/>
            <person name="Zhu J."/>
            <person name="Ruan X."/>
            <person name="Zhao L."/>
            <person name="Wei J."/>
            <person name="Que T."/>
            <person name="Du C."/>
            <person name="Cheng J."/>
            <person name="Dai P."/>
            <person name="Han X."/>
            <person name="Huang E."/>
            <person name="Gao Y."/>
            <person name="Liu J."/>
            <person name="Shao H."/>
            <person name="Ye R."/>
            <person name="Li L."/>
            <person name="Wei W."/>
            <person name="Wang X."/>
            <person name="Wang C."/>
            <person name="Huo Q."/>
            <person name="Li W."/>
            <person name="Guo W."/>
            <person name="Chen H."/>
            <person name="Chen S."/>
            <person name="Zhou L."/>
            <person name="Zhou L."/>
            <person name="Ni X."/>
            <person name="Tian J."/>
            <person name="Zhou Y."/>
            <person name="Sheng Y."/>
            <person name="Liu T."/>
            <person name="Pan Y."/>
            <person name="Xia L."/>
            <person name="Li J."/>
            <person name="Zhao F."/>
            <person name="Cao W."/>
        </authorList>
    </citation>
    <scope>NUCLEOTIDE SEQUENCE</scope>
    <source>
        <strain evidence="2">Rmic-2018</strain>
        <tissue evidence="2">Larvae</tissue>
    </source>
</reference>
<reference evidence="2" key="1">
    <citation type="journal article" date="2020" name="Cell">
        <title>Large-Scale Comparative Analyses of Tick Genomes Elucidate Their Genetic Diversity and Vector Capacities.</title>
        <authorList>
            <consortium name="Tick Genome and Microbiome Consortium (TIGMIC)"/>
            <person name="Jia N."/>
            <person name="Wang J."/>
            <person name="Shi W."/>
            <person name="Du L."/>
            <person name="Sun Y."/>
            <person name="Zhan W."/>
            <person name="Jiang J.F."/>
            <person name="Wang Q."/>
            <person name="Zhang B."/>
            <person name="Ji P."/>
            <person name="Bell-Sakyi L."/>
            <person name="Cui X.M."/>
            <person name="Yuan T.T."/>
            <person name="Jiang B.G."/>
            <person name="Yang W.F."/>
            <person name="Lam T.T."/>
            <person name="Chang Q.C."/>
            <person name="Ding S.J."/>
            <person name="Wang X.J."/>
            <person name="Zhu J.G."/>
            <person name="Ruan X.D."/>
            <person name="Zhao L."/>
            <person name="Wei J.T."/>
            <person name="Ye R.Z."/>
            <person name="Que T.C."/>
            <person name="Du C.H."/>
            <person name="Zhou Y.H."/>
            <person name="Cheng J.X."/>
            <person name="Dai P.F."/>
            <person name="Guo W.B."/>
            <person name="Han X.H."/>
            <person name="Huang E.J."/>
            <person name="Li L.F."/>
            <person name="Wei W."/>
            <person name="Gao Y.C."/>
            <person name="Liu J.Z."/>
            <person name="Shao H.Z."/>
            <person name="Wang X."/>
            <person name="Wang C.C."/>
            <person name="Yang T.C."/>
            <person name="Huo Q.B."/>
            <person name="Li W."/>
            <person name="Chen H.Y."/>
            <person name="Chen S.E."/>
            <person name="Zhou L.G."/>
            <person name="Ni X.B."/>
            <person name="Tian J.H."/>
            <person name="Sheng Y."/>
            <person name="Liu T."/>
            <person name="Pan Y.S."/>
            <person name="Xia L.Y."/>
            <person name="Li J."/>
            <person name="Zhao F."/>
            <person name="Cao W.C."/>
        </authorList>
    </citation>
    <scope>NUCLEOTIDE SEQUENCE</scope>
    <source>
        <strain evidence="2">Rmic-2018</strain>
    </source>
</reference>
<dbReference type="EMBL" id="JABSTU010000005">
    <property type="protein sequence ID" value="KAH8031674.1"/>
    <property type="molecule type" value="Genomic_DNA"/>
</dbReference>
<dbReference type="Proteomes" id="UP000821866">
    <property type="component" value="Chromosome 3"/>
</dbReference>
<gene>
    <name evidence="2" type="ORF">HPB51_019803</name>
</gene>
<evidence type="ECO:0000313" key="3">
    <source>
        <dbReference type="Proteomes" id="UP000821866"/>
    </source>
</evidence>
<sequence length="145" mass="15840">MFADITQNLGINHFSSTKMRGPQPVSNRRPSGLLALEGIHGAAARVSGQRQSTVPHRRRALLSEQRGKEGGARKFVEVRSADPNSANPQVVVHNGGRRSKRRGERLPVAPPCRGCHHWRIVFVGCPVVRPSYASACLCAFAIEAR</sequence>
<dbReference type="AlphaFoldDB" id="A0A9J6EBJ3"/>
<organism evidence="2 3">
    <name type="scientific">Rhipicephalus microplus</name>
    <name type="common">Cattle tick</name>
    <name type="synonym">Boophilus microplus</name>
    <dbReference type="NCBI Taxonomy" id="6941"/>
    <lineage>
        <taxon>Eukaryota</taxon>
        <taxon>Metazoa</taxon>
        <taxon>Ecdysozoa</taxon>
        <taxon>Arthropoda</taxon>
        <taxon>Chelicerata</taxon>
        <taxon>Arachnida</taxon>
        <taxon>Acari</taxon>
        <taxon>Parasitiformes</taxon>
        <taxon>Ixodida</taxon>
        <taxon>Ixodoidea</taxon>
        <taxon>Ixodidae</taxon>
        <taxon>Rhipicephalinae</taxon>
        <taxon>Rhipicephalus</taxon>
        <taxon>Boophilus</taxon>
    </lineage>
</organism>
<evidence type="ECO:0000256" key="1">
    <source>
        <dbReference type="SAM" id="MobiDB-lite"/>
    </source>
</evidence>
<comment type="caution">
    <text evidence="2">The sequence shown here is derived from an EMBL/GenBank/DDBJ whole genome shotgun (WGS) entry which is preliminary data.</text>
</comment>
<name>A0A9J6EBJ3_RHIMP</name>
<evidence type="ECO:0000313" key="2">
    <source>
        <dbReference type="EMBL" id="KAH8031674.1"/>
    </source>
</evidence>
<proteinExistence type="predicted"/>
<feature type="region of interest" description="Disordered" evidence="1">
    <location>
        <begin position="1"/>
        <end position="27"/>
    </location>
</feature>
<protein>
    <submittedName>
        <fullName evidence="2">Uncharacterized protein</fullName>
    </submittedName>
</protein>
<feature type="region of interest" description="Disordered" evidence="1">
    <location>
        <begin position="79"/>
        <end position="104"/>
    </location>
</feature>
<accession>A0A9J6EBJ3</accession>
<keyword evidence="3" id="KW-1185">Reference proteome</keyword>